<organism evidence="1 2">
    <name type="scientific">Blastomyces percursus</name>
    <dbReference type="NCBI Taxonomy" id="1658174"/>
    <lineage>
        <taxon>Eukaryota</taxon>
        <taxon>Fungi</taxon>
        <taxon>Dikarya</taxon>
        <taxon>Ascomycota</taxon>
        <taxon>Pezizomycotina</taxon>
        <taxon>Eurotiomycetes</taxon>
        <taxon>Eurotiomycetidae</taxon>
        <taxon>Onygenales</taxon>
        <taxon>Ajellomycetaceae</taxon>
        <taxon>Blastomyces</taxon>
    </lineage>
</organism>
<feature type="non-terminal residue" evidence="1">
    <location>
        <position position="1"/>
    </location>
</feature>
<evidence type="ECO:0000313" key="2">
    <source>
        <dbReference type="Proteomes" id="UP000242791"/>
    </source>
</evidence>
<evidence type="ECO:0000313" key="1">
    <source>
        <dbReference type="EMBL" id="OJD14274.1"/>
    </source>
</evidence>
<sequence length="116" mass="12748">RGARRSISDLGVEASATVEDSKIISDQLSVEFRIRMNGPRVGAITLDLFLIVLVLHHYGRITGEIGSPQTHRASALQDHMSSKGIICPSLDQPSAKDARPYVKQEEDIKVRVLLVT</sequence>
<gene>
    <name evidence="1" type="ORF">ACJ73_09099</name>
</gene>
<reference evidence="1 2" key="1">
    <citation type="submission" date="2015-08" db="EMBL/GenBank/DDBJ databases">
        <title>Emmonsia species relationships and genome sequence.</title>
        <authorList>
            <person name="Cuomo C.A."/>
            <person name="Schwartz I.S."/>
            <person name="Kenyon C."/>
            <person name="De Hoog G.S."/>
            <person name="Govender N.P."/>
            <person name="Botha A."/>
            <person name="Moreno L."/>
            <person name="De Vries M."/>
            <person name="Munoz J.F."/>
            <person name="Stielow J.B."/>
        </authorList>
    </citation>
    <scope>NUCLEOTIDE SEQUENCE [LARGE SCALE GENOMIC DNA]</scope>
    <source>
        <strain evidence="1 2">EI222</strain>
    </source>
</reference>
<dbReference type="VEuPathDB" id="FungiDB:ACJ73_09099"/>
<dbReference type="EMBL" id="LGTZ01002402">
    <property type="protein sequence ID" value="OJD14274.1"/>
    <property type="molecule type" value="Genomic_DNA"/>
</dbReference>
<keyword evidence="2" id="KW-1185">Reference proteome</keyword>
<name>A0A1J9PE38_9EURO</name>
<accession>A0A1J9PE38</accession>
<protein>
    <submittedName>
        <fullName evidence="1">Uncharacterized protein</fullName>
    </submittedName>
</protein>
<comment type="caution">
    <text evidence="1">The sequence shown here is derived from an EMBL/GenBank/DDBJ whole genome shotgun (WGS) entry which is preliminary data.</text>
</comment>
<dbReference type="Proteomes" id="UP000242791">
    <property type="component" value="Unassembled WGS sequence"/>
</dbReference>
<dbReference type="AlphaFoldDB" id="A0A1J9PE38"/>
<proteinExistence type="predicted"/>